<keyword evidence="7" id="KW-0611">Plant defense</keyword>
<dbReference type="GO" id="GO:0098542">
    <property type="term" value="P:defense response to other organism"/>
    <property type="evidence" value="ECO:0007669"/>
    <property type="project" value="TreeGrafter"/>
</dbReference>
<dbReference type="GO" id="GO:0005737">
    <property type="term" value="C:cytoplasm"/>
    <property type="evidence" value="ECO:0007669"/>
    <property type="project" value="UniProtKB-SubCell"/>
</dbReference>
<proteinExistence type="inferred from homology"/>
<dbReference type="InterPro" id="IPR042197">
    <property type="entry name" value="Apaf_helical"/>
</dbReference>
<comment type="subcellular location">
    <subcellularLocation>
        <location evidence="1">Cytoplasm</location>
    </subcellularLocation>
</comment>
<evidence type="ECO:0000256" key="3">
    <source>
        <dbReference type="ARBA" id="ARBA00022490"/>
    </source>
</evidence>
<name>A0AAV6X7K9_9LAMI</name>
<dbReference type="FunFam" id="1.10.10.10:FF:000322">
    <property type="entry name" value="Probable disease resistance protein At1g63360"/>
    <property type="match status" value="1"/>
</dbReference>
<keyword evidence="3" id="KW-0963">Cytoplasm</keyword>
<dbReference type="PANTHER" id="PTHR23155">
    <property type="entry name" value="DISEASE RESISTANCE PROTEIN RP"/>
    <property type="match status" value="1"/>
</dbReference>
<dbReference type="Pfam" id="PF23559">
    <property type="entry name" value="WHD_DRP"/>
    <property type="match status" value="1"/>
</dbReference>
<evidence type="ECO:0000313" key="11">
    <source>
        <dbReference type="EMBL" id="KAG8378816.1"/>
    </source>
</evidence>
<dbReference type="SUPFAM" id="SSF52540">
    <property type="entry name" value="P-loop containing nucleoside triphosphate hydrolases"/>
    <property type="match status" value="1"/>
</dbReference>
<dbReference type="Gene3D" id="1.10.10.10">
    <property type="entry name" value="Winged helix-like DNA-binding domain superfamily/Winged helix DNA-binding domain"/>
    <property type="match status" value="1"/>
</dbReference>
<accession>A0AAV6X7K9</accession>
<dbReference type="GO" id="GO:0005524">
    <property type="term" value="F:ATP binding"/>
    <property type="evidence" value="ECO:0007669"/>
    <property type="project" value="UniProtKB-KW"/>
</dbReference>
<dbReference type="Gene3D" id="3.40.50.300">
    <property type="entry name" value="P-loop containing nucleotide triphosphate hydrolases"/>
    <property type="match status" value="2"/>
</dbReference>
<dbReference type="Proteomes" id="UP000826271">
    <property type="component" value="Unassembled WGS sequence"/>
</dbReference>
<evidence type="ECO:0000256" key="1">
    <source>
        <dbReference type="ARBA" id="ARBA00004496"/>
    </source>
</evidence>
<keyword evidence="5" id="KW-0677">Repeat</keyword>
<dbReference type="InterPro" id="IPR058922">
    <property type="entry name" value="WHD_DRP"/>
</dbReference>
<dbReference type="AlphaFoldDB" id="A0AAV6X7K9"/>
<keyword evidence="4" id="KW-0433">Leucine-rich repeat</keyword>
<dbReference type="PANTHER" id="PTHR23155:SF1152">
    <property type="entry name" value="AAA+ ATPASE DOMAIN-CONTAINING PROTEIN"/>
    <property type="match status" value="1"/>
</dbReference>
<dbReference type="InterPro" id="IPR036388">
    <property type="entry name" value="WH-like_DNA-bd_sf"/>
</dbReference>
<keyword evidence="12" id="KW-1185">Reference proteome</keyword>
<dbReference type="Gene3D" id="1.10.8.430">
    <property type="entry name" value="Helical domain of apoptotic protease-activating factors"/>
    <property type="match status" value="1"/>
</dbReference>
<comment type="similarity">
    <text evidence="2">Belongs to the disease resistance NB-LRR family.</text>
</comment>
<reference evidence="11" key="1">
    <citation type="submission" date="2019-10" db="EMBL/GenBank/DDBJ databases">
        <authorList>
            <person name="Zhang R."/>
            <person name="Pan Y."/>
            <person name="Wang J."/>
            <person name="Ma R."/>
            <person name="Yu S."/>
        </authorList>
    </citation>
    <scope>NUCLEOTIDE SEQUENCE</scope>
    <source>
        <strain evidence="11">LA-IB0</strain>
        <tissue evidence="11">Leaf</tissue>
    </source>
</reference>
<evidence type="ECO:0000259" key="9">
    <source>
        <dbReference type="Pfam" id="PF00931"/>
    </source>
</evidence>
<dbReference type="GO" id="GO:0043531">
    <property type="term" value="F:ADP binding"/>
    <property type="evidence" value="ECO:0007669"/>
    <property type="project" value="InterPro"/>
</dbReference>
<keyword evidence="6" id="KW-0547">Nucleotide-binding</keyword>
<evidence type="ECO:0000256" key="4">
    <source>
        <dbReference type="ARBA" id="ARBA00022614"/>
    </source>
</evidence>
<organism evidence="11 12">
    <name type="scientific">Buddleja alternifolia</name>
    <dbReference type="NCBI Taxonomy" id="168488"/>
    <lineage>
        <taxon>Eukaryota</taxon>
        <taxon>Viridiplantae</taxon>
        <taxon>Streptophyta</taxon>
        <taxon>Embryophyta</taxon>
        <taxon>Tracheophyta</taxon>
        <taxon>Spermatophyta</taxon>
        <taxon>Magnoliopsida</taxon>
        <taxon>eudicotyledons</taxon>
        <taxon>Gunneridae</taxon>
        <taxon>Pentapetalae</taxon>
        <taxon>asterids</taxon>
        <taxon>lamiids</taxon>
        <taxon>Lamiales</taxon>
        <taxon>Scrophulariaceae</taxon>
        <taxon>Buddlejeae</taxon>
        <taxon>Buddleja</taxon>
    </lineage>
</organism>
<sequence>MVDELDENEMDVDEPRVSVAAGSSSAVLPSEHLLRRPMIGFGQHVPSNFKVMVGFDDHLFTFMYRLTSDDFIGAPNNKVMTIVGMSGIGKTTLAINSSELGKRIYQSLSGRKYLIVMDDVWSTEAWDDVKWIFPNDRNGSRIMVTTRLSNVAHSLGTCSPYSMDFLDEDKSWNLFCEKTFGQESCSVELEEPGKKIAKSCGGLPLPIVVIGGFLAKSNMTREYWEFVAENVNYANLENDDQCLRILALSYQHLPIHLKPCFLYMRVFPENYEVQVSKLINLWIAEGLLKPSRAKSLDEVAEEYLKDLIDRNLIFIRKQGHAGKIKTCGIHGLLRHLCMRESPKEPTFCVPKVLHIDLETREKNPCFLCSDKYIVEMIRLRKVILGS</sequence>
<gene>
    <name evidence="11" type="ORF">BUALT_Bualt07G0024200</name>
</gene>
<dbReference type="InterPro" id="IPR044974">
    <property type="entry name" value="Disease_R_plants"/>
</dbReference>
<protein>
    <submittedName>
        <fullName evidence="11">Uncharacterized protein</fullName>
    </submittedName>
</protein>
<evidence type="ECO:0000256" key="7">
    <source>
        <dbReference type="ARBA" id="ARBA00022821"/>
    </source>
</evidence>
<feature type="domain" description="NB-ARC" evidence="9">
    <location>
        <begin position="96"/>
        <end position="184"/>
    </location>
</feature>
<feature type="domain" description="Disease resistance protein winged helix" evidence="10">
    <location>
        <begin position="266"/>
        <end position="336"/>
    </location>
</feature>
<evidence type="ECO:0000256" key="5">
    <source>
        <dbReference type="ARBA" id="ARBA00022737"/>
    </source>
</evidence>
<evidence type="ECO:0000256" key="8">
    <source>
        <dbReference type="ARBA" id="ARBA00022840"/>
    </source>
</evidence>
<keyword evidence="8" id="KW-0067">ATP-binding</keyword>
<evidence type="ECO:0000259" key="10">
    <source>
        <dbReference type="Pfam" id="PF23559"/>
    </source>
</evidence>
<dbReference type="InterPro" id="IPR002182">
    <property type="entry name" value="NB-ARC"/>
</dbReference>
<evidence type="ECO:0000256" key="2">
    <source>
        <dbReference type="ARBA" id="ARBA00008894"/>
    </source>
</evidence>
<comment type="caution">
    <text evidence="11">The sequence shown here is derived from an EMBL/GenBank/DDBJ whole genome shotgun (WGS) entry which is preliminary data.</text>
</comment>
<evidence type="ECO:0000313" key="12">
    <source>
        <dbReference type="Proteomes" id="UP000826271"/>
    </source>
</evidence>
<dbReference type="EMBL" id="WHWC01000007">
    <property type="protein sequence ID" value="KAG8378816.1"/>
    <property type="molecule type" value="Genomic_DNA"/>
</dbReference>
<dbReference type="InterPro" id="IPR027417">
    <property type="entry name" value="P-loop_NTPase"/>
</dbReference>
<evidence type="ECO:0000256" key="6">
    <source>
        <dbReference type="ARBA" id="ARBA00022741"/>
    </source>
</evidence>
<dbReference type="Pfam" id="PF00931">
    <property type="entry name" value="NB-ARC"/>
    <property type="match status" value="1"/>
</dbReference>